<evidence type="ECO:0000313" key="6">
    <source>
        <dbReference type="Proteomes" id="UP000002668"/>
    </source>
</evidence>
<evidence type="ECO:0000256" key="3">
    <source>
        <dbReference type="SAM" id="MobiDB-lite"/>
    </source>
</evidence>
<evidence type="ECO:0000313" key="5">
    <source>
        <dbReference type="EMBL" id="CBX97172.1"/>
    </source>
</evidence>
<keyword evidence="6" id="KW-1185">Reference proteome</keyword>
<dbReference type="PANTHER" id="PTHR16127:SF13">
    <property type="entry name" value="GH01188P"/>
    <property type="match status" value="1"/>
</dbReference>
<feature type="compositionally biased region" description="Polar residues" evidence="3">
    <location>
        <begin position="15"/>
        <end position="26"/>
    </location>
</feature>
<organism evidence="6">
    <name type="scientific">Leptosphaeria maculans (strain JN3 / isolate v23.1.3 / race Av1-4-5-6-7-8)</name>
    <name type="common">Blackleg fungus</name>
    <name type="synonym">Phoma lingam</name>
    <dbReference type="NCBI Taxonomy" id="985895"/>
    <lineage>
        <taxon>Eukaryota</taxon>
        <taxon>Fungi</taxon>
        <taxon>Dikarya</taxon>
        <taxon>Ascomycota</taxon>
        <taxon>Pezizomycotina</taxon>
        <taxon>Dothideomycetes</taxon>
        <taxon>Pleosporomycetidae</taxon>
        <taxon>Pleosporales</taxon>
        <taxon>Pleosporineae</taxon>
        <taxon>Leptosphaeriaceae</taxon>
        <taxon>Plenodomus</taxon>
        <taxon>Plenodomus lingam/Leptosphaeria maculans species complex</taxon>
    </lineage>
</organism>
<feature type="compositionally biased region" description="Acidic residues" evidence="3">
    <location>
        <begin position="437"/>
        <end position="472"/>
    </location>
</feature>
<protein>
    <recommendedName>
        <fullName evidence="7">Alpha-taxilin</fullName>
    </recommendedName>
</protein>
<dbReference type="OMA" id="CICIIAT"/>
<keyword evidence="2" id="KW-0175">Coiled coil</keyword>
<dbReference type="InParanoid" id="E4ZZQ6"/>
<gene>
    <name evidence="5" type="ORF">LEMA_P103030.1</name>
</gene>
<evidence type="ECO:0008006" key="7">
    <source>
        <dbReference type="Google" id="ProtNLM"/>
    </source>
</evidence>
<dbReference type="Proteomes" id="UP000002668">
    <property type="component" value="Genome"/>
</dbReference>
<feature type="compositionally biased region" description="Pro residues" evidence="3">
    <location>
        <begin position="483"/>
        <end position="497"/>
    </location>
</feature>
<feature type="transmembrane region" description="Helical" evidence="4">
    <location>
        <begin position="562"/>
        <end position="582"/>
    </location>
</feature>
<feature type="compositionally biased region" description="Low complexity" evidence="3">
    <location>
        <begin position="36"/>
        <end position="46"/>
    </location>
</feature>
<feature type="region of interest" description="Disordered" evidence="3">
    <location>
        <begin position="155"/>
        <end position="188"/>
    </location>
</feature>
<keyword evidence="4" id="KW-0812">Transmembrane</keyword>
<dbReference type="InterPro" id="IPR026183">
    <property type="entry name" value="Taxilin_fam"/>
</dbReference>
<accession>E4ZZQ6</accession>
<dbReference type="PANTHER" id="PTHR16127">
    <property type="entry name" value="TAXILIN"/>
    <property type="match status" value="1"/>
</dbReference>
<dbReference type="HOGENOM" id="CLU_029275_0_0_1"/>
<dbReference type="GeneID" id="13283585"/>
<keyword evidence="4" id="KW-1133">Transmembrane helix</keyword>
<dbReference type="AlphaFoldDB" id="E4ZZQ6"/>
<proteinExistence type="inferred from homology"/>
<name>E4ZZQ6_LEPMJ</name>
<evidence type="ECO:0000256" key="1">
    <source>
        <dbReference type="ARBA" id="ARBA00009550"/>
    </source>
</evidence>
<evidence type="ECO:0000256" key="4">
    <source>
        <dbReference type="SAM" id="Phobius"/>
    </source>
</evidence>
<comment type="similarity">
    <text evidence="1">Belongs to the taxilin family.</text>
</comment>
<dbReference type="VEuPathDB" id="FungiDB:LEMA_P103030.1"/>
<dbReference type="OrthoDB" id="425555at2759"/>
<feature type="region of interest" description="Disordered" evidence="3">
    <location>
        <begin position="1"/>
        <end position="98"/>
    </location>
</feature>
<sequence length="624" mass="71052">MRTATSHGEPLSGSAHPTTQLRSQLRSYGFMATVAQQRQPTTTQTRPTHDGSRSSASASPAIMPPAQHAPTPAPAPAKKGKGKKAADPSEQQKQIQAKIAQLELDQAGDKEQELEIEREVKKANRELSSLLSNIDGPLLRLESVQKRYSELLADMKRTEREHQKAKKRGDQLQKEKDAQRSELNKVTTMKDKLDKLSRDFAKENKKLKDELHKLETSESAARQELHDRVEHLVADVDECIAATTGPEPQNQAELELDELFRQKFKSFIDQYELRELQFHSLLRTKELEIQYQMARLEQQRKQQEAESSKSHQLTRQVSTFSQTETELRTQLNIYVEKFKQVEETLNNSNDLFLTFRKEMEEMSKKTKRLEKENQNLQRHKEITNRNIGEMVEERHKMQEELARKTKEAEDQRKKIARLETLCRGMQAQGRGQVPMNELEEDEEVTESEYEYGDHEEDEESEEYDDDTEEDAMDPAPEQRRPFGPVPPPPPPPPPPPQSVVQVKPNGHKQVNGQINGERAIFVTAQELPRWFSLYRFMGLGRSSQDPNEAVQSSSSAATPTQMIIAICICIIATVAWHFSVQCSHLDRQARRMVGLATRPASARFPRKDPGPGFVAANPTTASAI</sequence>
<feature type="region of interest" description="Disordered" evidence="3">
    <location>
        <begin position="426"/>
        <end position="511"/>
    </location>
</feature>
<dbReference type="STRING" id="985895.E4ZZQ6"/>
<dbReference type="EMBL" id="FP929130">
    <property type="protein sequence ID" value="CBX97172.1"/>
    <property type="molecule type" value="Genomic_DNA"/>
</dbReference>
<evidence type="ECO:0000256" key="2">
    <source>
        <dbReference type="SAM" id="Coils"/>
    </source>
</evidence>
<feature type="compositionally biased region" description="Low complexity" evidence="3">
    <location>
        <begin position="54"/>
        <end position="70"/>
    </location>
</feature>
<dbReference type="GO" id="GO:0019905">
    <property type="term" value="F:syntaxin binding"/>
    <property type="evidence" value="ECO:0007669"/>
    <property type="project" value="InterPro"/>
</dbReference>
<feature type="coiled-coil region" evidence="2">
    <location>
        <begin position="284"/>
        <end position="313"/>
    </location>
</feature>
<dbReference type="eggNOG" id="KOG1850">
    <property type="taxonomic scope" value="Eukaryota"/>
</dbReference>
<keyword evidence="4" id="KW-0472">Membrane</keyword>
<reference evidence="6" key="1">
    <citation type="journal article" date="2011" name="Nat. Commun.">
        <title>Effector diversification within compartments of the Leptosphaeria maculans genome affected by Repeat-Induced Point mutations.</title>
        <authorList>
            <person name="Rouxel T."/>
            <person name="Grandaubert J."/>
            <person name="Hane J.K."/>
            <person name="Hoede C."/>
            <person name="van de Wouw A.P."/>
            <person name="Couloux A."/>
            <person name="Dominguez V."/>
            <person name="Anthouard V."/>
            <person name="Bally P."/>
            <person name="Bourras S."/>
            <person name="Cozijnsen A.J."/>
            <person name="Ciuffetti L.M."/>
            <person name="Degrave A."/>
            <person name="Dilmaghani A."/>
            <person name="Duret L."/>
            <person name="Fudal I."/>
            <person name="Goodwin S.B."/>
            <person name="Gout L."/>
            <person name="Glaser N."/>
            <person name="Linglin J."/>
            <person name="Kema G.H.J."/>
            <person name="Lapalu N."/>
            <person name="Lawrence C.B."/>
            <person name="May K."/>
            <person name="Meyer M."/>
            <person name="Ollivier B."/>
            <person name="Poulain J."/>
            <person name="Schoch C.L."/>
            <person name="Simon A."/>
            <person name="Spatafora J.W."/>
            <person name="Stachowiak A."/>
            <person name="Turgeon B.G."/>
            <person name="Tyler B.M."/>
            <person name="Vincent D."/>
            <person name="Weissenbach J."/>
            <person name="Amselem J."/>
            <person name="Quesneville H."/>
            <person name="Oliver R.P."/>
            <person name="Wincker P."/>
            <person name="Balesdent M.-H."/>
            <person name="Howlett B.J."/>
        </authorList>
    </citation>
    <scope>NUCLEOTIDE SEQUENCE [LARGE SCALE GENOMIC DNA]</scope>
    <source>
        <strain evidence="6">JN3 / isolate v23.1.3 / race Av1-4-5-6-7-8</strain>
    </source>
</reference>
<dbReference type="Pfam" id="PF09728">
    <property type="entry name" value="Taxilin"/>
    <property type="match status" value="1"/>
</dbReference>